<dbReference type="AlphaFoldDB" id="A0A3M7RWD7"/>
<comment type="caution">
    <text evidence="1">The sequence shown here is derived from an EMBL/GenBank/DDBJ whole genome shotgun (WGS) entry which is preliminary data.</text>
</comment>
<reference evidence="1 2" key="1">
    <citation type="journal article" date="2018" name="Sci. Rep.">
        <title>Genomic signatures of local adaptation to the degree of environmental predictability in rotifers.</title>
        <authorList>
            <person name="Franch-Gras L."/>
            <person name="Hahn C."/>
            <person name="Garcia-Roger E.M."/>
            <person name="Carmona M.J."/>
            <person name="Serra M."/>
            <person name="Gomez A."/>
        </authorList>
    </citation>
    <scope>NUCLEOTIDE SEQUENCE [LARGE SCALE GENOMIC DNA]</scope>
    <source>
        <strain evidence="1">HYR1</strain>
    </source>
</reference>
<proteinExistence type="predicted"/>
<evidence type="ECO:0000313" key="2">
    <source>
        <dbReference type="Proteomes" id="UP000276133"/>
    </source>
</evidence>
<organism evidence="1 2">
    <name type="scientific">Brachionus plicatilis</name>
    <name type="common">Marine rotifer</name>
    <name type="synonym">Brachionus muelleri</name>
    <dbReference type="NCBI Taxonomy" id="10195"/>
    <lineage>
        <taxon>Eukaryota</taxon>
        <taxon>Metazoa</taxon>
        <taxon>Spiralia</taxon>
        <taxon>Gnathifera</taxon>
        <taxon>Rotifera</taxon>
        <taxon>Eurotatoria</taxon>
        <taxon>Monogononta</taxon>
        <taxon>Pseudotrocha</taxon>
        <taxon>Ploima</taxon>
        <taxon>Brachionidae</taxon>
        <taxon>Brachionus</taxon>
    </lineage>
</organism>
<evidence type="ECO:0000313" key="1">
    <source>
        <dbReference type="EMBL" id="RNA27750.1"/>
    </source>
</evidence>
<name>A0A3M7RWD7_BRAPC</name>
<accession>A0A3M7RWD7</accession>
<dbReference type="Proteomes" id="UP000276133">
    <property type="component" value="Unassembled WGS sequence"/>
</dbReference>
<dbReference type="EMBL" id="REGN01002500">
    <property type="protein sequence ID" value="RNA27750.1"/>
    <property type="molecule type" value="Genomic_DNA"/>
</dbReference>
<gene>
    <name evidence="1" type="ORF">BpHYR1_011828</name>
</gene>
<sequence length="96" mass="11075">MKKCPVVEQNPLRFPEFNYLIISRNNFGNLTQSAKLHVITNSQSFSYSIFALENLDKLSTIFSKRFKKRPSFVANRLNVTLRQGLIYTAQNPCETS</sequence>
<keyword evidence="2" id="KW-1185">Reference proteome</keyword>
<protein>
    <submittedName>
        <fullName evidence="1">Uncharacterized protein</fullName>
    </submittedName>
</protein>